<dbReference type="Proteomes" id="UP001302812">
    <property type="component" value="Unassembled WGS sequence"/>
</dbReference>
<comment type="caution">
    <text evidence="2">The sequence shown here is derived from an EMBL/GenBank/DDBJ whole genome shotgun (WGS) entry which is preliminary data.</text>
</comment>
<evidence type="ECO:0000313" key="2">
    <source>
        <dbReference type="EMBL" id="KAK4108388.1"/>
    </source>
</evidence>
<dbReference type="GeneID" id="89940223"/>
<evidence type="ECO:0000256" key="1">
    <source>
        <dbReference type="SAM" id="MobiDB-lite"/>
    </source>
</evidence>
<feature type="compositionally biased region" description="Pro residues" evidence="1">
    <location>
        <begin position="110"/>
        <end position="121"/>
    </location>
</feature>
<name>A0AAN6T872_9PEZI</name>
<evidence type="ECO:0000313" key="3">
    <source>
        <dbReference type="Proteomes" id="UP001302812"/>
    </source>
</evidence>
<gene>
    <name evidence="2" type="ORF">N656DRAFT_784144</name>
</gene>
<reference evidence="2" key="1">
    <citation type="journal article" date="2023" name="Mol. Phylogenet. Evol.">
        <title>Genome-scale phylogeny and comparative genomics of the fungal order Sordariales.</title>
        <authorList>
            <person name="Hensen N."/>
            <person name="Bonometti L."/>
            <person name="Westerberg I."/>
            <person name="Brannstrom I.O."/>
            <person name="Guillou S."/>
            <person name="Cros-Aarteil S."/>
            <person name="Calhoun S."/>
            <person name="Haridas S."/>
            <person name="Kuo A."/>
            <person name="Mondo S."/>
            <person name="Pangilinan J."/>
            <person name="Riley R."/>
            <person name="LaButti K."/>
            <person name="Andreopoulos B."/>
            <person name="Lipzen A."/>
            <person name="Chen C."/>
            <person name="Yan M."/>
            <person name="Daum C."/>
            <person name="Ng V."/>
            <person name="Clum A."/>
            <person name="Steindorff A."/>
            <person name="Ohm R.A."/>
            <person name="Martin F."/>
            <person name="Silar P."/>
            <person name="Natvig D.O."/>
            <person name="Lalanne C."/>
            <person name="Gautier V."/>
            <person name="Ament-Velasquez S.L."/>
            <person name="Kruys A."/>
            <person name="Hutchinson M.I."/>
            <person name="Powell A.J."/>
            <person name="Barry K."/>
            <person name="Miller A.N."/>
            <person name="Grigoriev I.V."/>
            <person name="Debuchy R."/>
            <person name="Gladieux P."/>
            <person name="Hiltunen Thoren M."/>
            <person name="Johannesson H."/>
        </authorList>
    </citation>
    <scope>NUCLEOTIDE SEQUENCE</scope>
    <source>
        <strain evidence="2">CBS 508.74</strain>
    </source>
</reference>
<feature type="region of interest" description="Disordered" evidence="1">
    <location>
        <begin position="55"/>
        <end position="140"/>
    </location>
</feature>
<feature type="compositionally biased region" description="Basic residues" evidence="1">
    <location>
        <begin position="125"/>
        <end position="138"/>
    </location>
</feature>
<dbReference type="EMBL" id="MU853363">
    <property type="protein sequence ID" value="KAK4108388.1"/>
    <property type="molecule type" value="Genomic_DNA"/>
</dbReference>
<sequence length="318" mass="35286">MDPRPHPVFLSPSLPSELLHYVTQHCSYPTTLVICSSRSDFLSSLTHDIILHQQQEHDQAPHQHRPSDSDSPNQPTAVKPGIADPDPDPCPGEQEQEQNQDQSSPRPPDRQPPINPCPPPQNITTHHHHHHYHHHHHPLLTSTLQQTATARHIRTVFTPTVTHLRAFLSVFSLRSSTVRPPPPPPRPARTTTSINTSQDESEPPPLLLVYGFLALHRDTSEWSVQGMSSSAAGLVEAAAQEGVRAVICEAPGKPGITRYNGGVGEEDLLEERVPVLSAGLRRGLVAGDSGWVGKTVEVKRVLARWFRFEEPTWMRDGE</sequence>
<feature type="region of interest" description="Disordered" evidence="1">
    <location>
        <begin position="174"/>
        <end position="202"/>
    </location>
</feature>
<accession>A0AAN6T872</accession>
<proteinExistence type="predicted"/>
<organism evidence="2 3">
    <name type="scientific">Canariomyces notabilis</name>
    <dbReference type="NCBI Taxonomy" id="2074819"/>
    <lineage>
        <taxon>Eukaryota</taxon>
        <taxon>Fungi</taxon>
        <taxon>Dikarya</taxon>
        <taxon>Ascomycota</taxon>
        <taxon>Pezizomycotina</taxon>
        <taxon>Sordariomycetes</taxon>
        <taxon>Sordariomycetidae</taxon>
        <taxon>Sordariales</taxon>
        <taxon>Chaetomiaceae</taxon>
        <taxon>Canariomyces</taxon>
    </lineage>
</organism>
<keyword evidence="3" id="KW-1185">Reference proteome</keyword>
<dbReference type="RefSeq" id="XP_064665958.1">
    <property type="nucleotide sequence ID" value="XM_064816098.1"/>
</dbReference>
<dbReference type="AlphaFoldDB" id="A0AAN6T872"/>
<protein>
    <submittedName>
        <fullName evidence="2">Uncharacterized protein</fullName>
    </submittedName>
</protein>
<reference evidence="2" key="2">
    <citation type="submission" date="2023-05" db="EMBL/GenBank/DDBJ databases">
        <authorList>
            <consortium name="Lawrence Berkeley National Laboratory"/>
            <person name="Steindorff A."/>
            <person name="Hensen N."/>
            <person name="Bonometti L."/>
            <person name="Westerberg I."/>
            <person name="Brannstrom I.O."/>
            <person name="Guillou S."/>
            <person name="Cros-Aarteil S."/>
            <person name="Calhoun S."/>
            <person name="Haridas S."/>
            <person name="Kuo A."/>
            <person name="Mondo S."/>
            <person name="Pangilinan J."/>
            <person name="Riley R."/>
            <person name="Labutti K."/>
            <person name="Andreopoulos B."/>
            <person name="Lipzen A."/>
            <person name="Chen C."/>
            <person name="Yanf M."/>
            <person name="Daum C."/>
            <person name="Ng V."/>
            <person name="Clum A."/>
            <person name="Ohm R."/>
            <person name="Martin F."/>
            <person name="Silar P."/>
            <person name="Natvig D."/>
            <person name="Lalanne C."/>
            <person name="Gautier V."/>
            <person name="Ament-Velasquez S.L."/>
            <person name="Kruys A."/>
            <person name="Hutchinson M.I."/>
            <person name="Powell A.J."/>
            <person name="Barry K."/>
            <person name="Miller A.N."/>
            <person name="Grigoriev I.V."/>
            <person name="Debuchy R."/>
            <person name="Gladieux P."/>
            <person name="Thoren M.H."/>
            <person name="Johannesson H."/>
        </authorList>
    </citation>
    <scope>NUCLEOTIDE SEQUENCE</scope>
    <source>
        <strain evidence="2">CBS 508.74</strain>
    </source>
</reference>
<feature type="compositionally biased region" description="Basic and acidic residues" evidence="1">
    <location>
        <begin position="55"/>
        <end position="68"/>
    </location>
</feature>